<feature type="domain" description="Activator of Hsp90 ATPase homologue 1/2-like C-terminal" evidence="2">
    <location>
        <begin position="39"/>
        <end position="170"/>
    </location>
</feature>
<sequence length="176" mass="19590">MNAQHTAPQTATHTASAHPALELEIPPGLPVINYRRFVKAPPDLVFTAFTDPRHLRNWWGPRRMELVVCEVDLRVGGGYRFVSRAPDGQEFGFHGEYREIDRPNRLVNTFVFEGAPDHYAVDTAVFERVEGGTLIRGESVHDSVEARDAHVAAGMEPGMIETMDRLDDLVAAAQTV</sequence>
<dbReference type="EMBL" id="JAGSXH010000001">
    <property type="protein sequence ID" value="MBS2961411.1"/>
    <property type="molecule type" value="Genomic_DNA"/>
</dbReference>
<dbReference type="InterPro" id="IPR023393">
    <property type="entry name" value="START-like_dom_sf"/>
</dbReference>
<accession>A0A8J7WFV1</accession>
<dbReference type="Pfam" id="PF08327">
    <property type="entry name" value="AHSA1"/>
    <property type="match status" value="1"/>
</dbReference>
<evidence type="ECO:0000259" key="2">
    <source>
        <dbReference type="Pfam" id="PF08327"/>
    </source>
</evidence>
<dbReference type="SUPFAM" id="SSF55961">
    <property type="entry name" value="Bet v1-like"/>
    <property type="match status" value="1"/>
</dbReference>
<keyword evidence="4" id="KW-1185">Reference proteome</keyword>
<evidence type="ECO:0000256" key="1">
    <source>
        <dbReference type="ARBA" id="ARBA00006817"/>
    </source>
</evidence>
<organism evidence="3 4">
    <name type="scientific">Actinocrinis puniceicyclus</name>
    <dbReference type="NCBI Taxonomy" id="977794"/>
    <lineage>
        <taxon>Bacteria</taxon>
        <taxon>Bacillati</taxon>
        <taxon>Actinomycetota</taxon>
        <taxon>Actinomycetes</taxon>
        <taxon>Catenulisporales</taxon>
        <taxon>Actinospicaceae</taxon>
        <taxon>Actinocrinis</taxon>
    </lineage>
</organism>
<evidence type="ECO:0000313" key="3">
    <source>
        <dbReference type="EMBL" id="MBS2961411.1"/>
    </source>
</evidence>
<name>A0A8J7WFV1_9ACTN</name>
<evidence type="ECO:0000313" key="4">
    <source>
        <dbReference type="Proteomes" id="UP000677913"/>
    </source>
</evidence>
<gene>
    <name evidence="3" type="ORF">KGA66_00035</name>
</gene>
<dbReference type="Proteomes" id="UP000677913">
    <property type="component" value="Unassembled WGS sequence"/>
</dbReference>
<dbReference type="CDD" id="cd07826">
    <property type="entry name" value="SRPBCC_CalC_Aha1-like_9"/>
    <property type="match status" value="1"/>
</dbReference>
<dbReference type="Gene3D" id="3.30.530.20">
    <property type="match status" value="1"/>
</dbReference>
<dbReference type="AlphaFoldDB" id="A0A8J7WFV1"/>
<dbReference type="InterPro" id="IPR013538">
    <property type="entry name" value="ASHA1/2-like_C"/>
</dbReference>
<proteinExistence type="inferred from homology"/>
<dbReference type="RefSeq" id="WP_211463092.1">
    <property type="nucleotide sequence ID" value="NZ_JAGSXH010000001.1"/>
</dbReference>
<reference evidence="3" key="1">
    <citation type="submission" date="2021-04" db="EMBL/GenBank/DDBJ databases">
        <title>Genome based classification of Actinospica acidithermotolerans sp. nov., an actinobacterium isolated from an Indonesian hot spring.</title>
        <authorList>
            <person name="Kusuma A.B."/>
            <person name="Putra K.E."/>
            <person name="Nafisah S."/>
            <person name="Loh J."/>
            <person name="Nouioui I."/>
            <person name="Goodfellow M."/>
        </authorList>
    </citation>
    <scope>NUCLEOTIDE SEQUENCE</scope>
    <source>
        <strain evidence="3">DSM 45618</strain>
    </source>
</reference>
<comment type="caution">
    <text evidence="3">The sequence shown here is derived from an EMBL/GenBank/DDBJ whole genome shotgun (WGS) entry which is preliminary data.</text>
</comment>
<comment type="similarity">
    <text evidence="1">Belongs to the AHA1 family.</text>
</comment>
<protein>
    <submittedName>
        <fullName evidence="3">SRPBCC family protein</fullName>
    </submittedName>
</protein>